<dbReference type="InterPro" id="IPR000873">
    <property type="entry name" value="AMP-dep_synth/lig_dom"/>
</dbReference>
<dbReference type="CDD" id="cd05941">
    <property type="entry name" value="MCS"/>
    <property type="match status" value="1"/>
</dbReference>
<dbReference type="EMBL" id="CAADHB010000160">
    <property type="protein sequence ID" value="VFK80817.1"/>
    <property type="molecule type" value="Genomic_DNA"/>
</dbReference>
<evidence type="ECO:0000256" key="1">
    <source>
        <dbReference type="ARBA" id="ARBA00006432"/>
    </source>
</evidence>
<dbReference type="InterPro" id="IPR020845">
    <property type="entry name" value="AMP-binding_CS"/>
</dbReference>
<evidence type="ECO:0000259" key="3">
    <source>
        <dbReference type="Pfam" id="PF13193"/>
    </source>
</evidence>
<dbReference type="NCBIfam" id="NF005702">
    <property type="entry name" value="PRK07514.1"/>
    <property type="match status" value="1"/>
</dbReference>
<comment type="similarity">
    <text evidence="1">Belongs to the ATP-dependent AMP-binding enzyme family.</text>
</comment>
<dbReference type="GO" id="GO:0031956">
    <property type="term" value="F:medium-chain fatty acid-CoA ligase activity"/>
    <property type="evidence" value="ECO:0007669"/>
    <property type="project" value="TreeGrafter"/>
</dbReference>
<feature type="domain" description="AMP-dependent synthetase/ligase" evidence="2">
    <location>
        <begin position="23"/>
        <end position="378"/>
    </location>
</feature>
<dbReference type="PANTHER" id="PTHR43201:SF8">
    <property type="entry name" value="ACYL-COA SYNTHETASE FAMILY MEMBER 3"/>
    <property type="match status" value="1"/>
</dbReference>
<protein>
    <submittedName>
        <fullName evidence="4">Malonyl-CoA/methylmalonyl-CoA synthetase</fullName>
    </submittedName>
</protein>
<dbReference type="PROSITE" id="PS00455">
    <property type="entry name" value="AMP_BINDING"/>
    <property type="match status" value="1"/>
</dbReference>
<dbReference type="PANTHER" id="PTHR43201">
    <property type="entry name" value="ACYL-COA SYNTHETASE"/>
    <property type="match status" value="1"/>
</dbReference>
<dbReference type="SUPFAM" id="SSF56801">
    <property type="entry name" value="Acetyl-CoA synthetase-like"/>
    <property type="match status" value="1"/>
</dbReference>
<organism evidence="4">
    <name type="scientific">Candidatus Kentrum sp. SD</name>
    <dbReference type="NCBI Taxonomy" id="2126332"/>
    <lineage>
        <taxon>Bacteria</taxon>
        <taxon>Pseudomonadati</taxon>
        <taxon>Pseudomonadota</taxon>
        <taxon>Gammaproteobacteria</taxon>
        <taxon>Candidatus Kentrum</taxon>
    </lineage>
</organism>
<name>A0A451BRE6_9GAMM</name>
<evidence type="ECO:0000259" key="2">
    <source>
        <dbReference type="Pfam" id="PF00501"/>
    </source>
</evidence>
<dbReference type="GO" id="GO:0006631">
    <property type="term" value="P:fatty acid metabolic process"/>
    <property type="evidence" value="ECO:0007669"/>
    <property type="project" value="TreeGrafter"/>
</dbReference>
<proteinExistence type="inferred from homology"/>
<dbReference type="InterPro" id="IPR025110">
    <property type="entry name" value="AMP-bd_C"/>
</dbReference>
<feature type="domain" description="AMP-binding enzyme C-terminal" evidence="3">
    <location>
        <begin position="429"/>
        <end position="509"/>
    </location>
</feature>
<dbReference type="InterPro" id="IPR042099">
    <property type="entry name" value="ANL_N_sf"/>
</dbReference>
<sequence>MTKSISYSASQPVGKTNLYALFASRFPEDASLTFIETPTGRRWSYGDLERETARFANVLGELDLRPGDRIAVSVEKSPEAIFLYLACLRAGVVYLPLNTAYRASEIEYFVSDAEPKAMVCRPKAVEPTLELAARRGIEHILTLDEQGAGTLTDRAKGFSDSGFDTVPCEEEDVAAILYTSGTTGRPKGAMLTHGNLASNALALHEAWRWTSADVLLHALPLFHVHGLFVACHGVLSSGAGMILLPGFDVRSVLAQLPRTTVFMGVPTYYNRLLLEPEFSAHVCAAMRLFISGSAPLSERVFHAFRERSGHTILERYGMTETLMNTSNPYDSVRKPGSVGPALPGVGARIVNESGELVGDAGGVGEIQIKGPNVFKGYWRQPEKTAEEFTPDGWFRTGDLGVMDEAGYLSIVGRSKDLIITGGYNVYPREVEGALDSLDGIRESAVIGVPDPDFGEQVIAVIIREPDGTRKGETVTESGIIEAMKERIANYKAPKRILFVEDFPRNAMGKVQKNVLRAEYAGS</sequence>
<dbReference type="Pfam" id="PF13193">
    <property type="entry name" value="AMP-binding_C"/>
    <property type="match status" value="1"/>
</dbReference>
<reference evidence="4" key="1">
    <citation type="submission" date="2019-02" db="EMBL/GenBank/DDBJ databases">
        <authorList>
            <person name="Gruber-Vodicka R. H."/>
            <person name="Seah K. B. B."/>
        </authorList>
    </citation>
    <scope>NUCLEOTIDE SEQUENCE</scope>
    <source>
        <strain evidence="4">BECK_S127</strain>
    </source>
</reference>
<gene>
    <name evidence="4" type="ORF">BECKSD772D_GA0070982_11603</name>
</gene>
<dbReference type="Gene3D" id="3.30.300.30">
    <property type="match status" value="1"/>
</dbReference>
<dbReference type="Gene3D" id="3.40.50.12780">
    <property type="entry name" value="N-terminal domain of ligase-like"/>
    <property type="match status" value="1"/>
</dbReference>
<dbReference type="Pfam" id="PF00501">
    <property type="entry name" value="AMP-binding"/>
    <property type="match status" value="1"/>
</dbReference>
<dbReference type="AlphaFoldDB" id="A0A451BRE6"/>
<accession>A0A451BRE6</accession>
<evidence type="ECO:0000313" key="4">
    <source>
        <dbReference type="EMBL" id="VFK80817.1"/>
    </source>
</evidence>
<dbReference type="InterPro" id="IPR045851">
    <property type="entry name" value="AMP-bd_C_sf"/>
</dbReference>